<feature type="region of interest" description="Disordered" evidence="1">
    <location>
        <begin position="467"/>
        <end position="502"/>
    </location>
</feature>
<name>A0A8H5GN63_9AGAR</name>
<evidence type="ECO:0000313" key="3">
    <source>
        <dbReference type="Proteomes" id="UP000559256"/>
    </source>
</evidence>
<proteinExistence type="predicted"/>
<organism evidence="2 3">
    <name type="scientific">Tetrapyrgos nigripes</name>
    <dbReference type="NCBI Taxonomy" id="182062"/>
    <lineage>
        <taxon>Eukaryota</taxon>
        <taxon>Fungi</taxon>
        <taxon>Dikarya</taxon>
        <taxon>Basidiomycota</taxon>
        <taxon>Agaricomycotina</taxon>
        <taxon>Agaricomycetes</taxon>
        <taxon>Agaricomycetidae</taxon>
        <taxon>Agaricales</taxon>
        <taxon>Marasmiineae</taxon>
        <taxon>Marasmiaceae</taxon>
        <taxon>Tetrapyrgos</taxon>
    </lineage>
</organism>
<evidence type="ECO:0000313" key="2">
    <source>
        <dbReference type="EMBL" id="KAF5368008.1"/>
    </source>
</evidence>
<evidence type="ECO:0000256" key="1">
    <source>
        <dbReference type="SAM" id="MobiDB-lite"/>
    </source>
</evidence>
<accession>A0A8H5GN63</accession>
<dbReference type="AlphaFoldDB" id="A0A8H5GN63"/>
<feature type="compositionally biased region" description="Acidic residues" evidence="1">
    <location>
        <begin position="484"/>
        <end position="497"/>
    </location>
</feature>
<keyword evidence="3" id="KW-1185">Reference proteome</keyword>
<dbReference type="Proteomes" id="UP000559256">
    <property type="component" value="Unassembled WGS sequence"/>
</dbReference>
<sequence>MTPKDSVPPGRDRLTMPPSSSTFRRSIMSIDNLIDLPASIDTEFHQPLLPSQSRSMAMHTLLNPVIEQNATSTAHLPPTQMSKTRQHEDDPLAFAHRRRKQDLGDHGTLALLASCFLLQKLYGEESEERSAVLLATVGAIMTSALERLKITVAAVFKALWLVNRVFPTECMELSGCKAVDVIIHMVRIFILCLRFVSDDKNWPVTELAAECHLNPSLFMKASFQLEHILNHNTAISPFGWIVWINEVLRWFLKSGCADYAPYVTTRTLRMVSELDDRAWGQCKKNASSLFQSRLPFAATPSPLRTLQQKRLLSLLMSGLPFSETNPRIFAEKSWFEDWTSPDVDLGIIDAVDVPQLEKPYRTGPSSSDLLFQNAGDEIRNGAMNQQLAQRKNRVSRVVFDRQARQRTHYHAWSVSQDEEEDEDEEDNFDMFRDRLGSFSPAVFPTSAGVGDNEELSTPDSRVILPLPRRVRQSTPVPASSDNHEDIDAEESEEDGESIDTPRARFQSLPPTIIHYHASAAGEDDEVGSGSRSTLPRRVRQGTPAPDSFFTRMDSEDEEDDDTMMVTVKNSCSTRMTWK</sequence>
<protein>
    <submittedName>
        <fullName evidence="2">Uncharacterized protein</fullName>
    </submittedName>
</protein>
<reference evidence="2 3" key="1">
    <citation type="journal article" date="2020" name="ISME J.">
        <title>Uncovering the hidden diversity of litter-decomposition mechanisms in mushroom-forming fungi.</title>
        <authorList>
            <person name="Floudas D."/>
            <person name="Bentzer J."/>
            <person name="Ahren D."/>
            <person name="Johansson T."/>
            <person name="Persson P."/>
            <person name="Tunlid A."/>
        </authorList>
    </citation>
    <scope>NUCLEOTIDE SEQUENCE [LARGE SCALE GENOMIC DNA]</scope>
    <source>
        <strain evidence="2 3">CBS 291.85</strain>
    </source>
</reference>
<feature type="region of interest" description="Disordered" evidence="1">
    <location>
        <begin position="1"/>
        <end position="22"/>
    </location>
</feature>
<feature type="region of interest" description="Disordered" evidence="1">
    <location>
        <begin position="519"/>
        <end position="561"/>
    </location>
</feature>
<dbReference type="EMBL" id="JAACJM010000017">
    <property type="protein sequence ID" value="KAF5368008.1"/>
    <property type="molecule type" value="Genomic_DNA"/>
</dbReference>
<gene>
    <name evidence="2" type="ORF">D9758_004401</name>
</gene>
<comment type="caution">
    <text evidence="2">The sequence shown here is derived from an EMBL/GenBank/DDBJ whole genome shotgun (WGS) entry which is preliminary data.</text>
</comment>